<comment type="caution">
    <text evidence="2">The sequence shown here is derived from an EMBL/GenBank/DDBJ whole genome shotgun (WGS) entry which is preliminary data.</text>
</comment>
<accession>A0A2P5B753</accession>
<keyword evidence="3" id="KW-1185">Reference proteome</keyword>
<name>A0A2P5B753_PARAD</name>
<dbReference type="Proteomes" id="UP000237105">
    <property type="component" value="Unassembled WGS sequence"/>
</dbReference>
<proteinExistence type="predicted"/>
<evidence type="ECO:0000313" key="2">
    <source>
        <dbReference type="EMBL" id="PON44576.1"/>
    </source>
</evidence>
<evidence type="ECO:0000256" key="1">
    <source>
        <dbReference type="SAM" id="MobiDB-lite"/>
    </source>
</evidence>
<protein>
    <submittedName>
        <fullName evidence="2">Uncharacterized protein</fullName>
    </submittedName>
</protein>
<gene>
    <name evidence="2" type="ORF">PanWU01x14_265610</name>
</gene>
<reference evidence="3" key="1">
    <citation type="submission" date="2016-06" db="EMBL/GenBank/DDBJ databases">
        <title>Parallel loss of symbiosis genes in relatives of nitrogen-fixing non-legume Parasponia.</title>
        <authorList>
            <person name="Van Velzen R."/>
            <person name="Holmer R."/>
            <person name="Bu F."/>
            <person name="Rutten L."/>
            <person name="Van Zeijl A."/>
            <person name="Liu W."/>
            <person name="Santuari L."/>
            <person name="Cao Q."/>
            <person name="Sharma T."/>
            <person name="Shen D."/>
            <person name="Roswanjaya Y."/>
            <person name="Wardhani T."/>
            <person name="Kalhor M.S."/>
            <person name="Jansen J."/>
            <person name="Van den Hoogen J."/>
            <person name="Gungor B."/>
            <person name="Hartog M."/>
            <person name="Hontelez J."/>
            <person name="Verver J."/>
            <person name="Yang W.-C."/>
            <person name="Schijlen E."/>
            <person name="Repin R."/>
            <person name="Schilthuizen M."/>
            <person name="Schranz E."/>
            <person name="Heidstra R."/>
            <person name="Miyata K."/>
            <person name="Fedorova E."/>
            <person name="Kohlen W."/>
            <person name="Bisseling T."/>
            <person name="Smit S."/>
            <person name="Geurts R."/>
        </authorList>
    </citation>
    <scope>NUCLEOTIDE SEQUENCE [LARGE SCALE GENOMIC DNA]</scope>
    <source>
        <strain evidence="3">cv. WU1-14</strain>
    </source>
</reference>
<organism evidence="2 3">
    <name type="scientific">Parasponia andersonii</name>
    <name type="common">Sponia andersonii</name>
    <dbReference type="NCBI Taxonomy" id="3476"/>
    <lineage>
        <taxon>Eukaryota</taxon>
        <taxon>Viridiplantae</taxon>
        <taxon>Streptophyta</taxon>
        <taxon>Embryophyta</taxon>
        <taxon>Tracheophyta</taxon>
        <taxon>Spermatophyta</taxon>
        <taxon>Magnoliopsida</taxon>
        <taxon>eudicotyledons</taxon>
        <taxon>Gunneridae</taxon>
        <taxon>Pentapetalae</taxon>
        <taxon>rosids</taxon>
        <taxon>fabids</taxon>
        <taxon>Rosales</taxon>
        <taxon>Cannabaceae</taxon>
        <taxon>Parasponia</taxon>
    </lineage>
</organism>
<feature type="non-terminal residue" evidence="2">
    <location>
        <position position="1"/>
    </location>
</feature>
<feature type="region of interest" description="Disordered" evidence="1">
    <location>
        <begin position="1"/>
        <end position="80"/>
    </location>
</feature>
<feature type="compositionally biased region" description="Polar residues" evidence="1">
    <location>
        <begin position="10"/>
        <end position="22"/>
    </location>
</feature>
<dbReference type="AlphaFoldDB" id="A0A2P5B753"/>
<dbReference type="EMBL" id="JXTB01000347">
    <property type="protein sequence ID" value="PON44576.1"/>
    <property type="molecule type" value="Genomic_DNA"/>
</dbReference>
<sequence>IDKFKLPSNPHISTRGGSSSSPYAPIPKGRHNTSPCPLIPRQLDLKKKKIDNSSTRKRQTPSNSHNIHEVGEGSLLERAH</sequence>
<feature type="compositionally biased region" description="Basic and acidic residues" evidence="1">
    <location>
        <begin position="66"/>
        <end position="80"/>
    </location>
</feature>
<evidence type="ECO:0000313" key="3">
    <source>
        <dbReference type="Proteomes" id="UP000237105"/>
    </source>
</evidence>